<feature type="compositionally biased region" description="Polar residues" evidence="8">
    <location>
        <begin position="278"/>
        <end position="292"/>
    </location>
</feature>
<evidence type="ECO:0000313" key="11">
    <source>
        <dbReference type="Proteomes" id="UP000008820"/>
    </source>
</evidence>
<evidence type="ECO:0000256" key="2">
    <source>
        <dbReference type="ARBA" id="ARBA00023015"/>
    </source>
</evidence>
<dbReference type="GO" id="GO:0045944">
    <property type="term" value="P:positive regulation of transcription by RNA polymerase II"/>
    <property type="evidence" value="ECO:0007669"/>
    <property type="project" value="InterPro"/>
</dbReference>
<dbReference type="PANTHER" id="PTHR48019">
    <property type="entry name" value="SERUM RESPONSE FACTOR HOMOLOG"/>
    <property type="match status" value="1"/>
</dbReference>
<dbReference type="CDD" id="cd00266">
    <property type="entry name" value="MADS_SRF_like"/>
    <property type="match status" value="1"/>
</dbReference>
<dbReference type="OrthoDB" id="2284405at2759"/>
<keyword evidence="5" id="KW-0539">Nucleus</keyword>
<feature type="domain" description="MADS-box" evidence="9">
    <location>
        <begin position="135"/>
        <end position="195"/>
    </location>
</feature>
<gene>
    <name evidence="10" type="primary">5570985</name>
</gene>
<organism evidence="10 11">
    <name type="scientific">Aedes aegypti</name>
    <name type="common">Yellowfever mosquito</name>
    <name type="synonym">Culex aegypti</name>
    <dbReference type="NCBI Taxonomy" id="7159"/>
    <lineage>
        <taxon>Eukaryota</taxon>
        <taxon>Metazoa</taxon>
        <taxon>Ecdysozoa</taxon>
        <taxon>Arthropoda</taxon>
        <taxon>Hexapoda</taxon>
        <taxon>Insecta</taxon>
        <taxon>Pterygota</taxon>
        <taxon>Neoptera</taxon>
        <taxon>Endopterygota</taxon>
        <taxon>Diptera</taxon>
        <taxon>Nematocera</taxon>
        <taxon>Culicoidea</taxon>
        <taxon>Culicidae</taxon>
        <taxon>Culicinae</taxon>
        <taxon>Aedini</taxon>
        <taxon>Aedes</taxon>
        <taxon>Stegomyia</taxon>
    </lineage>
</organism>
<dbReference type="Proteomes" id="UP000008820">
    <property type="component" value="Chromosome 3"/>
</dbReference>
<dbReference type="PRINTS" id="PR00404">
    <property type="entry name" value="MADSDOMAIN"/>
</dbReference>
<feature type="region of interest" description="Disordered" evidence="8">
    <location>
        <begin position="415"/>
        <end position="474"/>
    </location>
</feature>
<accession>A0A903UNQ3</accession>
<proteinExistence type="predicted"/>
<dbReference type="PROSITE" id="PS00350">
    <property type="entry name" value="MADS_BOX_1"/>
    <property type="match status" value="1"/>
</dbReference>
<dbReference type="GO" id="GO:0000981">
    <property type="term" value="F:DNA-binding transcription factor activity, RNA polymerase II-specific"/>
    <property type="evidence" value="ECO:0007669"/>
    <property type="project" value="InterPro"/>
</dbReference>
<name>A0A903UNQ3_AEDAE</name>
<feature type="compositionally biased region" description="Low complexity" evidence="8">
    <location>
        <begin position="433"/>
        <end position="456"/>
    </location>
</feature>
<keyword evidence="11" id="KW-1185">Reference proteome</keyword>
<dbReference type="Gene3D" id="3.40.1810.10">
    <property type="entry name" value="Transcription factor, MADS-box"/>
    <property type="match status" value="1"/>
</dbReference>
<reference evidence="10" key="2">
    <citation type="submission" date="2022-10" db="UniProtKB">
        <authorList>
            <consortium name="EnsemblMetazoa"/>
        </authorList>
    </citation>
    <scope>IDENTIFICATION</scope>
    <source>
        <strain evidence="10">LVP_AGWG</strain>
    </source>
</reference>
<dbReference type="Pfam" id="PF00319">
    <property type="entry name" value="SRF-TF"/>
    <property type="match status" value="1"/>
</dbReference>
<evidence type="ECO:0000259" key="9">
    <source>
        <dbReference type="PROSITE" id="PS50066"/>
    </source>
</evidence>
<dbReference type="SMART" id="SM00432">
    <property type="entry name" value="MADS"/>
    <property type="match status" value="1"/>
</dbReference>
<evidence type="ECO:0000256" key="4">
    <source>
        <dbReference type="ARBA" id="ARBA00023163"/>
    </source>
</evidence>
<dbReference type="GO" id="GO:0046983">
    <property type="term" value="F:protein dimerization activity"/>
    <property type="evidence" value="ECO:0007669"/>
    <property type="project" value="InterPro"/>
</dbReference>
<evidence type="ECO:0000256" key="8">
    <source>
        <dbReference type="SAM" id="MobiDB-lite"/>
    </source>
</evidence>
<protein>
    <recommendedName>
        <fullName evidence="6">Serum response factor homolog</fullName>
    </recommendedName>
</protein>
<dbReference type="PROSITE" id="PS50066">
    <property type="entry name" value="MADS_BOX_2"/>
    <property type="match status" value="1"/>
</dbReference>
<keyword evidence="4" id="KW-0804">Transcription</keyword>
<dbReference type="InterPro" id="IPR002100">
    <property type="entry name" value="TF_MADSbox"/>
</dbReference>
<sequence>MDPNAARDSRYNLNYSMSMMSETPEIYGNPNVSLARPPSGGLVGQVMSRGGGLMSAGNGPQCGAGGGGGGGGGGGSLSRGIKRANSDCYDDGRQMVGSQGLTGLEGCNVGSDVVDESYTSLQPKKSPPSNGKKTKGRVKIKMEYIDNKLRRYTTFSKRKTGIMKKAYELSTLTGTQVMLLVASETGHVYTFATRKLQPMITSEAGKALIQTCLNSPDPPTGSSGDQRMSATGFEETELSYNIGDEDSKDDRSPMSSGSDTEDYSPPDSPPGPSCSNSKIPNETIINSNNHSVSIAPQTSSSSTSTSTPSSSSSSIAAQAAAQAAANSNKLSILEEQYKQQQQALQQHQQHQQQQQQQQHQQSQVTSNVIYPATALANLPQDVLVRLLQSGQIQLHNEDGGQQFITIPLSLMSTLKPDPKNANGNQNHPAQPINAKSNTSNARSSSSPASSSSTFTAGRRPPQSKDVTIKAEVDD</sequence>
<feature type="coiled-coil region" evidence="7">
    <location>
        <begin position="323"/>
        <end position="357"/>
    </location>
</feature>
<dbReference type="InterPro" id="IPR050142">
    <property type="entry name" value="MADS-box/MEF2_TF"/>
</dbReference>
<evidence type="ECO:0000256" key="5">
    <source>
        <dbReference type="ARBA" id="ARBA00023242"/>
    </source>
</evidence>
<dbReference type="InterPro" id="IPR036879">
    <property type="entry name" value="TF_MADSbox_sf"/>
</dbReference>
<dbReference type="SUPFAM" id="SSF55455">
    <property type="entry name" value="SRF-like"/>
    <property type="match status" value="1"/>
</dbReference>
<dbReference type="AlphaFoldDB" id="A0A903UNQ3"/>
<keyword evidence="3" id="KW-0238">DNA-binding</keyword>
<feature type="compositionally biased region" description="Low complexity" evidence="8">
    <location>
        <begin position="293"/>
        <end position="312"/>
    </location>
</feature>
<evidence type="ECO:0000256" key="1">
    <source>
        <dbReference type="ARBA" id="ARBA00004123"/>
    </source>
</evidence>
<feature type="region of interest" description="Disordered" evidence="8">
    <location>
        <begin position="239"/>
        <end position="312"/>
    </location>
</feature>
<evidence type="ECO:0000256" key="7">
    <source>
        <dbReference type="SAM" id="Coils"/>
    </source>
</evidence>
<dbReference type="InterPro" id="IPR033897">
    <property type="entry name" value="SRF-like_MADS-box"/>
</dbReference>
<dbReference type="FunFam" id="3.40.1810.10:FF:000002">
    <property type="entry name" value="Serum response factor b"/>
    <property type="match status" value="1"/>
</dbReference>
<evidence type="ECO:0000256" key="6">
    <source>
        <dbReference type="ARBA" id="ARBA00069746"/>
    </source>
</evidence>
<dbReference type="GO" id="GO:0000987">
    <property type="term" value="F:cis-regulatory region sequence-specific DNA binding"/>
    <property type="evidence" value="ECO:0007669"/>
    <property type="project" value="InterPro"/>
</dbReference>
<evidence type="ECO:0000256" key="3">
    <source>
        <dbReference type="ARBA" id="ARBA00023125"/>
    </source>
</evidence>
<keyword evidence="7" id="KW-0175">Coiled coil</keyword>
<evidence type="ECO:0000313" key="10">
    <source>
        <dbReference type="EnsemblMetazoa" id="AAEL010926-PC"/>
    </source>
</evidence>
<dbReference type="EnsemblMetazoa" id="AAEL010926-RC">
    <property type="protein sequence ID" value="AAEL010926-PC"/>
    <property type="gene ID" value="AAEL010926"/>
</dbReference>
<dbReference type="GO" id="GO:0005634">
    <property type="term" value="C:nucleus"/>
    <property type="evidence" value="ECO:0007669"/>
    <property type="project" value="UniProtKB-SubCell"/>
</dbReference>
<reference evidence="10 11" key="1">
    <citation type="submission" date="2017-06" db="EMBL/GenBank/DDBJ databases">
        <title>Aedes aegypti genome working group (AGWG) sequencing and assembly.</title>
        <authorList>
            <consortium name="Aedes aegypti Genome Working Group (AGWG)"/>
            <person name="Matthews B.J."/>
        </authorList>
    </citation>
    <scope>NUCLEOTIDE SEQUENCE [LARGE SCALE GENOMIC DNA]</scope>
    <source>
        <strain evidence="10 11">LVP_AGWG</strain>
    </source>
</reference>
<keyword evidence="2" id="KW-0805">Transcription regulation</keyword>
<comment type="subcellular location">
    <subcellularLocation>
        <location evidence="1">Nucleus</location>
    </subcellularLocation>
</comment>